<dbReference type="InterPro" id="IPR051398">
    <property type="entry name" value="Polysacch_Deacetylase"/>
</dbReference>
<accession>A0A2K9B1I4</accession>
<dbReference type="GO" id="GO:0043708">
    <property type="term" value="P:cell adhesion involved in biofilm formation"/>
    <property type="evidence" value="ECO:0007669"/>
    <property type="project" value="InterPro"/>
</dbReference>
<dbReference type="PROSITE" id="PS51677">
    <property type="entry name" value="NODB"/>
    <property type="match status" value="1"/>
</dbReference>
<dbReference type="Proteomes" id="UP000232693">
    <property type="component" value="Chromosome"/>
</dbReference>
<dbReference type="InterPro" id="IPR002509">
    <property type="entry name" value="NODB_dom"/>
</dbReference>
<dbReference type="GO" id="GO:0016810">
    <property type="term" value="F:hydrolase activity, acting on carbon-nitrogen (but not peptide) bonds"/>
    <property type="evidence" value="ECO:0007669"/>
    <property type="project" value="InterPro"/>
</dbReference>
<protein>
    <submittedName>
        <fullName evidence="1">Poly-beta-1,6-N-acetyl-D-glucosamine N-deacetylase PgaB</fullName>
    </submittedName>
</protein>
<dbReference type="EMBL" id="CP025120">
    <property type="protein sequence ID" value="AUD78758.1"/>
    <property type="molecule type" value="Genomic_DNA"/>
</dbReference>
<dbReference type="KEGG" id="kpd:CW740_05625"/>
<dbReference type="Gene3D" id="3.20.20.370">
    <property type="entry name" value="Glycoside hydrolase/deacetylase"/>
    <property type="match status" value="1"/>
</dbReference>
<dbReference type="InterPro" id="IPR032772">
    <property type="entry name" value="PGA_deacetylase_PgaB_C"/>
</dbReference>
<dbReference type="PANTHER" id="PTHR34216:SF7">
    <property type="entry name" value="POLY-BETA-1,6-N-ACETYL-D-GLUCOSAMINE N-DEACETYLASE"/>
    <property type="match status" value="1"/>
</dbReference>
<dbReference type="Gene3D" id="3.20.20.80">
    <property type="entry name" value="Glycosidases"/>
    <property type="match status" value="1"/>
</dbReference>
<dbReference type="AlphaFoldDB" id="A0A2K9B1I4"/>
<proteinExistence type="predicted"/>
<dbReference type="OrthoDB" id="9814639at2"/>
<dbReference type="RefSeq" id="WP_106646612.1">
    <property type="nucleotide sequence ID" value="NZ_BMGO01000001.1"/>
</dbReference>
<name>A0A2K9B1I4_9GAMM</name>
<organism evidence="1 2">
    <name type="scientific">Kangiella profundi</name>
    <dbReference type="NCBI Taxonomy" id="1561924"/>
    <lineage>
        <taxon>Bacteria</taxon>
        <taxon>Pseudomonadati</taxon>
        <taxon>Pseudomonadota</taxon>
        <taxon>Gammaproteobacteria</taxon>
        <taxon>Kangiellales</taxon>
        <taxon>Kangiellaceae</taxon>
        <taxon>Kangiella</taxon>
    </lineage>
</organism>
<dbReference type="Pfam" id="PF01522">
    <property type="entry name" value="Polysacc_deac_1"/>
    <property type="match status" value="1"/>
</dbReference>
<sequence>MRLTIYFLLIFALLLPLQVLGNSQSYERFSTESESGFFALCYHDVKPYSLSMHQADEGTVTTRHLVEHFEWLKDNGYTVVSLDEVIKAKSEQKALPEKAVLLTFDDGYRSFYTQIFPLLKLYNYPATFAIVTSWIESSEAVNYGGIKKATDDFLTWQQIREMQQSGLIEIASHSHDMHRGLQANPQGNTQPAAVSREFSSDGYETDSEFEKRIIDDLQTSFDVIKQQTGKAPRAIVWPYGSYSEYTWSLAQSIGFQQSLVLEKGTNTLTNNHIQRHLVSGDPSDIELGLILDPYSYKAPHRAVHIDLDYVYDPDPVQQHKNLSLLLDRVKALNVTHVYLQAFADPDGDGNASALYFPNRHLPVRADLFNRVAWQLKTRSNVKVLAWMPVMAFDLGADVYQRHGVKALTNSGVQPSVNNYQRLSIFDETSRQIIKDIYQDLAKYSQFAGVLFHDDAFLSDFEDVGPEALAYYQSQGLEFESIQELRSELLIDKWTAIKTQALINFTHELADIIRQHNGETVTARNIYAQPVMKTAAKRWFAQDLNLFTENYDFTAVMAMPYMEQAVEPQSWFMDLLKNINKQVGRDKVVIELQAYDWAKNKPVSNTILLEQIKQALLQGFINIAYYPDDFINNHPQLKQIIQGVSTSSFPQRETAYE</sequence>
<dbReference type="PANTHER" id="PTHR34216">
    <property type="match status" value="1"/>
</dbReference>
<gene>
    <name evidence="1" type="primary">pgaB</name>
    <name evidence="1" type="ORF">CW740_05625</name>
</gene>
<dbReference type="Pfam" id="PF14883">
    <property type="entry name" value="GHL13"/>
    <property type="match status" value="1"/>
</dbReference>
<evidence type="ECO:0000313" key="1">
    <source>
        <dbReference type="EMBL" id="AUD78758.1"/>
    </source>
</evidence>
<dbReference type="SUPFAM" id="SSF88713">
    <property type="entry name" value="Glycoside hydrolase/deacetylase"/>
    <property type="match status" value="1"/>
</dbReference>
<dbReference type="NCBIfam" id="TIGR03938">
    <property type="entry name" value="deacetyl_PgaB"/>
    <property type="match status" value="1"/>
</dbReference>
<keyword evidence="2" id="KW-1185">Reference proteome</keyword>
<dbReference type="InterPro" id="IPR023854">
    <property type="entry name" value="PGA_deacetylase_PgaB"/>
</dbReference>
<dbReference type="InterPro" id="IPR011330">
    <property type="entry name" value="Glyco_hydro/deAcase_b/a-brl"/>
</dbReference>
<reference evidence="1 2" key="1">
    <citation type="submission" date="2017-12" db="EMBL/GenBank/DDBJ databases">
        <title>Kangiella profundi FT102 completed genome.</title>
        <authorList>
            <person name="Xu J."/>
            <person name="Wang J."/>
            <person name="Lu Y."/>
        </authorList>
    </citation>
    <scope>NUCLEOTIDE SEQUENCE [LARGE SCALE GENOMIC DNA]</scope>
    <source>
        <strain evidence="1 2">FT102</strain>
    </source>
</reference>
<evidence type="ECO:0000313" key="2">
    <source>
        <dbReference type="Proteomes" id="UP000232693"/>
    </source>
</evidence>
<dbReference type="GO" id="GO:0005975">
    <property type="term" value="P:carbohydrate metabolic process"/>
    <property type="evidence" value="ECO:0007669"/>
    <property type="project" value="InterPro"/>
</dbReference>